<evidence type="ECO:0000256" key="3">
    <source>
        <dbReference type="ARBA" id="ARBA00022741"/>
    </source>
</evidence>
<dbReference type="Proteomes" id="UP001154078">
    <property type="component" value="Chromosome 3"/>
</dbReference>
<evidence type="ECO:0000256" key="6">
    <source>
        <dbReference type="ARBA" id="ARBA00023146"/>
    </source>
</evidence>
<dbReference type="InterPro" id="IPR002314">
    <property type="entry name" value="aa-tRNA-synt_IIb"/>
</dbReference>
<dbReference type="SUPFAM" id="SSF52954">
    <property type="entry name" value="Class II aaRS ABD-related"/>
    <property type="match status" value="1"/>
</dbReference>
<protein>
    <recommendedName>
        <fullName evidence="9">Probable proline--tRNA ligase, mitochondrial</fullName>
        <ecNumber evidence="1">6.1.1.15</ecNumber>
    </recommendedName>
    <alternativeName>
        <fullName evidence="7">Prolyl-tRNA synthetase</fullName>
    </alternativeName>
</protein>
<keyword evidence="4" id="KW-0067">ATP-binding</keyword>
<comment type="catalytic activity">
    <reaction evidence="8">
        <text>tRNA(Pro) + L-proline + ATP = L-prolyl-tRNA(Pro) + AMP + diphosphate</text>
        <dbReference type="Rhea" id="RHEA:14305"/>
        <dbReference type="Rhea" id="RHEA-COMP:9700"/>
        <dbReference type="Rhea" id="RHEA-COMP:9702"/>
        <dbReference type="ChEBI" id="CHEBI:30616"/>
        <dbReference type="ChEBI" id="CHEBI:33019"/>
        <dbReference type="ChEBI" id="CHEBI:60039"/>
        <dbReference type="ChEBI" id="CHEBI:78442"/>
        <dbReference type="ChEBI" id="CHEBI:78532"/>
        <dbReference type="ChEBI" id="CHEBI:456215"/>
        <dbReference type="EC" id="6.1.1.15"/>
    </reaction>
</comment>
<keyword evidence="12" id="KW-1185">Reference proteome</keyword>
<dbReference type="Gene3D" id="3.40.50.800">
    <property type="entry name" value="Anticodon-binding domain"/>
    <property type="match status" value="1"/>
</dbReference>
<dbReference type="InterPro" id="IPR002316">
    <property type="entry name" value="Pro-tRNA-ligase_IIa"/>
</dbReference>
<gene>
    <name evidence="11" type="ORF">MELIAE_LOCUS5823</name>
</gene>
<evidence type="ECO:0000256" key="8">
    <source>
        <dbReference type="ARBA" id="ARBA00047671"/>
    </source>
</evidence>
<dbReference type="Gene3D" id="3.30.930.10">
    <property type="entry name" value="Bira Bifunctional Protein, Domain 2"/>
    <property type="match status" value="1"/>
</dbReference>
<dbReference type="FunFam" id="3.30.930.10:FF:000042">
    <property type="entry name" value="probable proline--tRNA ligase, mitochondrial"/>
    <property type="match status" value="1"/>
</dbReference>
<evidence type="ECO:0000256" key="7">
    <source>
        <dbReference type="ARBA" id="ARBA00029731"/>
    </source>
</evidence>
<dbReference type="PANTHER" id="PTHR42753:SF10">
    <property type="entry name" value="PROLINE--TRNA LIGASE, MITOCHONDRIAL-RELATED"/>
    <property type="match status" value="1"/>
</dbReference>
<dbReference type="GO" id="GO:0006433">
    <property type="term" value="P:prolyl-tRNA aminoacylation"/>
    <property type="evidence" value="ECO:0007669"/>
    <property type="project" value="InterPro"/>
</dbReference>
<feature type="domain" description="Aminoacyl-transfer RNA synthetases class-II family profile" evidence="10">
    <location>
        <begin position="57"/>
        <end position="324"/>
    </location>
</feature>
<dbReference type="EC" id="6.1.1.15" evidence="1"/>
<proteinExistence type="predicted"/>
<dbReference type="OrthoDB" id="10267474at2759"/>
<dbReference type="InterPro" id="IPR004154">
    <property type="entry name" value="Anticodon-bd"/>
</dbReference>
<keyword evidence="3" id="KW-0547">Nucleotide-binding</keyword>
<dbReference type="SUPFAM" id="SSF55681">
    <property type="entry name" value="Class II aaRS and biotin synthetases"/>
    <property type="match status" value="1"/>
</dbReference>
<evidence type="ECO:0000256" key="9">
    <source>
        <dbReference type="ARBA" id="ARBA00071545"/>
    </source>
</evidence>
<dbReference type="InterPro" id="IPR006195">
    <property type="entry name" value="aa-tRNA-synth_II"/>
</dbReference>
<dbReference type="PROSITE" id="PS50862">
    <property type="entry name" value="AA_TRNA_LIGASE_II"/>
    <property type="match status" value="1"/>
</dbReference>
<evidence type="ECO:0000256" key="2">
    <source>
        <dbReference type="ARBA" id="ARBA00022598"/>
    </source>
</evidence>
<dbReference type="AlphaFoldDB" id="A0A9P0FF73"/>
<keyword evidence="6" id="KW-0030">Aminoacyl-tRNA synthetase</keyword>
<dbReference type="Pfam" id="PF00587">
    <property type="entry name" value="tRNA-synt_2b"/>
    <property type="match status" value="1"/>
</dbReference>
<keyword evidence="2" id="KW-0436">Ligase</keyword>
<sequence>MMKNYVSRIFQPFTSIPKHANTSKQEITSKSQRLMLELGIIQQANPGCYHLLPLGLRSLEKIIKITDGEMSKINGQKVVLSTLVNKALWKTTGRLEETQSELFQLKDRHNHDFLLCPTQEETVTTLLSNIGPISYKSFPLRLYQITSKFRDEIKPRFGLMRAREFIMKDLYSFDVDLKSAQETYSELNDSYDRIFRNIGLDYVKVLGTSGNIGGSISHEFHYQADIGEDKILTCSECGYSANTELSGDCSCPKCKSKNINISSGIEIAHTFLLGDKYSKPLKATFLNIKGKPEVLQMGCFGIGISRIMAAAVEVMSLEQEIRWPDAIAPFNVIILPPKFGSKEEQSTKNLSEKLYTAIENLPNLKDNILIDDRISLTIGRRFLEAKRIGYRFIIVIGKTSTENVPLFELNDLKLNIQMHLTESELLCYIKDNLIF</sequence>
<dbReference type="InterPro" id="IPR036621">
    <property type="entry name" value="Anticodon-bd_dom_sf"/>
</dbReference>
<evidence type="ECO:0000259" key="10">
    <source>
        <dbReference type="PROSITE" id="PS50862"/>
    </source>
</evidence>
<evidence type="ECO:0000256" key="4">
    <source>
        <dbReference type="ARBA" id="ARBA00022840"/>
    </source>
</evidence>
<organism evidence="11 12">
    <name type="scientific">Brassicogethes aeneus</name>
    <name type="common">Rape pollen beetle</name>
    <name type="synonym">Meligethes aeneus</name>
    <dbReference type="NCBI Taxonomy" id="1431903"/>
    <lineage>
        <taxon>Eukaryota</taxon>
        <taxon>Metazoa</taxon>
        <taxon>Ecdysozoa</taxon>
        <taxon>Arthropoda</taxon>
        <taxon>Hexapoda</taxon>
        <taxon>Insecta</taxon>
        <taxon>Pterygota</taxon>
        <taxon>Neoptera</taxon>
        <taxon>Endopterygota</taxon>
        <taxon>Coleoptera</taxon>
        <taxon>Polyphaga</taxon>
        <taxon>Cucujiformia</taxon>
        <taxon>Nitidulidae</taxon>
        <taxon>Meligethinae</taxon>
        <taxon>Brassicogethes</taxon>
    </lineage>
</organism>
<dbReference type="GO" id="GO:0004827">
    <property type="term" value="F:proline-tRNA ligase activity"/>
    <property type="evidence" value="ECO:0007669"/>
    <property type="project" value="UniProtKB-EC"/>
</dbReference>
<dbReference type="InterPro" id="IPR050062">
    <property type="entry name" value="Pro-tRNA_synthetase"/>
</dbReference>
<evidence type="ECO:0000256" key="5">
    <source>
        <dbReference type="ARBA" id="ARBA00022917"/>
    </source>
</evidence>
<dbReference type="GO" id="GO:0005524">
    <property type="term" value="F:ATP binding"/>
    <property type="evidence" value="ECO:0007669"/>
    <property type="project" value="UniProtKB-KW"/>
</dbReference>
<evidence type="ECO:0000313" key="12">
    <source>
        <dbReference type="Proteomes" id="UP001154078"/>
    </source>
</evidence>
<reference evidence="11" key="1">
    <citation type="submission" date="2021-12" db="EMBL/GenBank/DDBJ databases">
        <authorList>
            <person name="King R."/>
        </authorList>
    </citation>
    <scope>NUCLEOTIDE SEQUENCE</scope>
</reference>
<evidence type="ECO:0000313" key="11">
    <source>
        <dbReference type="EMBL" id="CAH0553946.1"/>
    </source>
</evidence>
<dbReference type="InterPro" id="IPR033730">
    <property type="entry name" value="ProRS_core_prok"/>
</dbReference>
<dbReference type="CDD" id="cd00779">
    <property type="entry name" value="ProRS_core_prok"/>
    <property type="match status" value="1"/>
</dbReference>
<dbReference type="InterPro" id="IPR045864">
    <property type="entry name" value="aa-tRNA-synth_II/BPL/LPL"/>
</dbReference>
<dbReference type="PANTHER" id="PTHR42753">
    <property type="entry name" value="MITOCHONDRIAL RIBOSOME PROTEIN L39/PROLYL-TRNA LIGASE FAMILY MEMBER"/>
    <property type="match status" value="1"/>
</dbReference>
<accession>A0A9P0FF73</accession>
<dbReference type="GO" id="GO:0005739">
    <property type="term" value="C:mitochondrion"/>
    <property type="evidence" value="ECO:0007669"/>
    <property type="project" value="TreeGrafter"/>
</dbReference>
<dbReference type="EMBL" id="OV121134">
    <property type="protein sequence ID" value="CAH0553946.1"/>
    <property type="molecule type" value="Genomic_DNA"/>
</dbReference>
<name>A0A9P0FF73_BRAAE</name>
<keyword evidence="5" id="KW-0648">Protein biosynthesis</keyword>
<evidence type="ECO:0000256" key="1">
    <source>
        <dbReference type="ARBA" id="ARBA00012831"/>
    </source>
</evidence>
<dbReference type="PRINTS" id="PR01046">
    <property type="entry name" value="TRNASYNTHPRO"/>
</dbReference>
<dbReference type="Pfam" id="PF03129">
    <property type="entry name" value="HGTP_anticodon"/>
    <property type="match status" value="1"/>
</dbReference>